<protein>
    <submittedName>
        <fullName evidence="1">Uncharacterized protein</fullName>
    </submittedName>
</protein>
<evidence type="ECO:0000313" key="2">
    <source>
        <dbReference type="Proteomes" id="UP000023152"/>
    </source>
</evidence>
<accession>X6NF33</accession>
<dbReference type="Proteomes" id="UP000023152">
    <property type="component" value="Unassembled WGS sequence"/>
</dbReference>
<comment type="caution">
    <text evidence="1">The sequence shown here is derived from an EMBL/GenBank/DDBJ whole genome shotgun (WGS) entry which is preliminary data.</text>
</comment>
<gene>
    <name evidence="1" type="ORF">RFI_12641</name>
</gene>
<dbReference type="EMBL" id="ASPP01009175">
    <property type="protein sequence ID" value="ETO24513.1"/>
    <property type="molecule type" value="Genomic_DNA"/>
</dbReference>
<name>X6NF33_RETFI</name>
<keyword evidence="2" id="KW-1185">Reference proteome</keyword>
<sequence>MVPKSREGVQRLCDQLFDLLSDVLSDCIFHSSTQIYTEQKRKKLFDNFTEVASLFTALNQTKLVGNVTQLALLLDSYVRCIRKEGEDKKELNPLWIVDDLFHLKKKFASLNLKHLEKLCLFFPDMLTNMKHLSWLIRHSFNEKTKPLDELNVALCQHPLQRSKRILETWLKFMHDSVKPNAVTEVILLYLETCTSADFIAGKEAYSYSDYAQFLEEYIKQSIETAVLFVFFFFF</sequence>
<evidence type="ECO:0000313" key="1">
    <source>
        <dbReference type="EMBL" id="ETO24513.1"/>
    </source>
</evidence>
<reference evidence="1 2" key="1">
    <citation type="journal article" date="2013" name="Curr. Biol.">
        <title>The Genome of the Foraminiferan Reticulomyxa filosa.</title>
        <authorList>
            <person name="Glockner G."/>
            <person name="Hulsmann N."/>
            <person name="Schleicher M."/>
            <person name="Noegel A.A."/>
            <person name="Eichinger L."/>
            <person name="Gallinger C."/>
            <person name="Pawlowski J."/>
            <person name="Sierra R."/>
            <person name="Euteneuer U."/>
            <person name="Pillet L."/>
            <person name="Moustafa A."/>
            <person name="Platzer M."/>
            <person name="Groth M."/>
            <person name="Szafranski K."/>
            <person name="Schliwa M."/>
        </authorList>
    </citation>
    <scope>NUCLEOTIDE SEQUENCE [LARGE SCALE GENOMIC DNA]</scope>
</reference>
<organism evidence="1 2">
    <name type="scientific">Reticulomyxa filosa</name>
    <dbReference type="NCBI Taxonomy" id="46433"/>
    <lineage>
        <taxon>Eukaryota</taxon>
        <taxon>Sar</taxon>
        <taxon>Rhizaria</taxon>
        <taxon>Retaria</taxon>
        <taxon>Foraminifera</taxon>
        <taxon>Monothalamids</taxon>
        <taxon>Reticulomyxidae</taxon>
        <taxon>Reticulomyxa</taxon>
    </lineage>
</organism>
<dbReference type="AlphaFoldDB" id="X6NF33"/>
<proteinExistence type="predicted"/>